<evidence type="ECO:0000313" key="3">
    <source>
        <dbReference type="EMBL" id="OGL43733.1"/>
    </source>
</evidence>
<name>A0A1F7RQC9_9BACT</name>
<dbReference type="Proteomes" id="UP000179266">
    <property type="component" value="Unassembled WGS sequence"/>
</dbReference>
<feature type="domain" description="Glycosyl transferase family 1" evidence="2">
    <location>
        <begin position="223"/>
        <end position="363"/>
    </location>
</feature>
<dbReference type="PANTHER" id="PTHR46401:SF2">
    <property type="entry name" value="GLYCOSYLTRANSFERASE WBBK-RELATED"/>
    <property type="match status" value="1"/>
</dbReference>
<dbReference type="SUPFAM" id="SSF53756">
    <property type="entry name" value="UDP-Glycosyltransferase/glycogen phosphorylase"/>
    <property type="match status" value="1"/>
</dbReference>
<proteinExistence type="predicted"/>
<evidence type="ECO:0000259" key="2">
    <source>
        <dbReference type="Pfam" id="PF00534"/>
    </source>
</evidence>
<dbReference type="AlphaFoldDB" id="A0A1F7RQC9"/>
<evidence type="ECO:0000256" key="1">
    <source>
        <dbReference type="ARBA" id="ARBA00022679"/>
    </source>
</evidence>
<dbReference type="EMBL" id="MGDD01000255">
    <property type="protein sequence ID" value="OGL43733.1"/>
    <property type="molecule type" value="Genomic_DNA"/>
</dbReference>
<gene>
    <name evidence="3" type="ORF">A2161_01765</name>
</gene>
<sequence>MLKIGIVVQRYGIEFAGGSEYLARWLALKLKNYFSVEILTTTAIDAVTWKNHFTAGTSEIDDIPVRRFPVTRLRNYDTFLQLSEKVFSRDHKLGEEFEWLEDQGPVCPDLITYIDQHLDNFEVFIFFTYLYYPTYFGLHHAKLKSIFIPTAHEEPPIFLTIYQHLFCLPAGIIFLAEEEKDFVIEQFGPLRSPWIVTGIGIEGLDSDIPETQHLKKLPCDLPKKPYIFSCGRIESAKGYEQLFDYFSNFKKKHNSSLSLVLAGNAHMDIPESSNIIYKGFVTDEVKMFLLSNAAAVIIPSPLESLSLLALEAWKFGKTVIANGHSRVLLGHIMRGNGGWTYQSADQFDNCLLKLEKEPELVLQTGLKGREY</sequence>
<accession>A0A1F7RQC9</accession>
<keyword evidence="1" id="KW-0808">Transferase</keyword>
<dbReference type="Gene3D" id="3.40.50.2000">
    <property type="entry name" value="Glycogen Phosphorylase B"/>
    <property type="match status" value="1"/>
</dbReference>
<dbReference type="PANTHER" id="PTHR46401">
    <property type="entry name" value="GLYCOSYLTRANSFERASE WBBK-RELATED"/>
    <property type="match status" value="1"/>
</dbReference>
<dbReference type="GO" id="GO:0009103">
    <property type="term" value="P:lipopolysaccharide biosynthetic process"/>
    <property type="evidence" value="ECO:0007669"/>
    <property type="project" value="TreeGrafter"/>
</dbReference>
<dbReference type="InterPro" id="IPR001296">
    <property type="entry name" value="Glyco_trans_1"/>
</dbReference>
<evidence type="ECO:0000313" key="4">
    <source>
        <dbReference type="Proteomes" id="UP000179266"/>
    </source>
</evidence>
<organism evidence="3 4">
    <name type="scientific">Candidatus Schekmanbacteria bacterium RBG_13_48_7</name>
    <dbReference type="NCBI Taxonomy" id="1817878"/>
    <lineage>
        <taxon>Bacteria</taxon>
        <taxon>Candidatus Schekmaniibacteriota</taxon>
    </lineage>
</organism>
<dbReference type="Pfam" id="PF00534">
    <property type="entry name" value="Glycos_transf_1"/>
    <property type="match status" value="1"/>
</dbReference>
<dbReference type="GO" id="GO:0016757">
    <property type="term" value="F:glycosyltransferase activity"/>
    <property type="evidence" value="ECO:0007669"/>
    <property type="project" value="InterPro"/>
</dbReference>
<feature type="non-terminal residue" evidence="3">
    <location>
        <position position="371"/>
    </location>
</feature>
<comment type="caution">
    <text evidence="3">The sequence shown here is derived from an EMBL/GenBank/DDBJ whole genome shotgun (WGS) entry which is preliminary data.</text>
</comment>
<reference evidence="3 4" key="1">
    <citation type="journal article" date="2016" name="Nat. Commun.">
        <title>Thousands of microbial genomes shed light on interconnected biogeochemical processes in an aquifer system.</title>
        <authorList>
            <person name="Anantharaman K."/>
            <person name="Brown C.T."/>
            <person name="Hug L.A."/>
            <person name="Sharon I."/>
            <person name="Castelle C.J."/>
            <person name="Probst A.J."/>
            <person name="Thomas B.C."/>
            <person name="Singh A."/>
            <person name="Wilkins M.J."/>
            <person name="Karaoz U."/>
            <person name="Brodie E.L."/>
            <person name="Williams K.H."/>
            <person name="Hubbard S.S."/>
            <person name="Banfield J.F."/>
        </authorList>
    </citation>
    <scope>NUCLEOTIDE SEQUENCE [LARGE SCALE GENOMIC DNA]</scope>
</reference>
<protein>
    <recommendedName>
        <fullName evidence="2">Glycosyl transferase family 1 domain-containing protein</fullName>
    </recommendedName>
</protein>